<dbReference type="AlphaFoldDB" id="U4LC47"/>
<dbReference type="EMBL" id="HF935309">
    <property type="protein sequence ID" value="CCX29669.1"/>
    <property type="molecule type" value="Genomic_DNA"/>
</dbReference>
<dbReference type="Proteomes" id="UP000018144">
    <property type="component" value="Unassembled WGS sequence"/>
</dbReference>
<gene>
    <name evidence="1" type="ORF">PCON_06330</name>
</gene>
<reference evidence="1 2" key="1">
    <citation type="journal article" date="2013" name="PLoS Genet.">
        <title>The genome and development-dependent transcriptomes of Pyronema confluens: a window into fungal evolution.</title>
        <authorList>
            <person name="Traeger S."/>
            <person name="Altegoer F."/>
            <person name="Freitag M."/>
            <person name="Gabaldon T."/>
            <person name="Kempken F."/>
            <person name="Kumar A."/>
            <person name="Marcet-Houben M."/>
            <person name="Poggeler S."/>
            <person name="Stajich J.E."/>
            <person name="Nowrousian M."/>
        </authorList>
    </citation>
    <scope>NUCLEOTIDE SEQUENCE [LARGE SCALE GENOMIC DNA]</scope>
    <source>
        <strain evidence="2">CBS 100304</strain>
        <tissue evidence="1">Vegetative mycelium</tissue>
    </source>
</reference>
<sequence length="187" mass="20724">MGYPGAVTYELGSVCRIIAQLRGFGCNPHTLSLFGSTKADRDFLHYAECLHTQPCCSHSVRYSAQNILHLISSNVLESCRFTRLLRNVTFLHQSLNKVIYSSCETGTPTKLRTQTIRDVALCKERAKPAGMARPVSQLITKGPDFGLAPYTEKDKQPILESEPFGIPPLGNMWLCVDSSLVQVTQCC</sequence>
<keyword evidence="2" id="KW-1185">Reference proteome</keyword>
<evidence type="ECO:0000313" key="2">
    <source>
        <dbReference type="Proteomes" id="UP000018144"/>
    </source>
</evidence>
<evidence type="ECO:0000313" key="1">
    <source>
        <dbReference type="EMBL" id="CCX29669.1"/>
    </source>
</evidence>
<accession>U4LC47</accession>
<name>U4LC47_PYROM</name>
<protein>
    <submittedName>
        <fullName evidence="1">Uncharacterized protein</fullName>
    </submittedName>
</protein>
<proteinExistence type="predicted"/>
<organism evidence="1 2">
    <name type="scientific">Pyronema omphalodes (strain CBS 100304)</name>
    <name type="common">Pyronema confluens</name>
    <dbReference type="NCBI Taxonomy" id="1076935"/>
    <lineage>
        <taxon>Eukaryota</taxon>
        <taxon>Fungi</taxon>
        <taxon>Dikarya</taxon>
        <taxon>Ascomycota</taxon>
        <taxon>Pezizomycotina</taxon>
        <taxon>Pezizomycetes</taxon>
        <taxon>Pezizales</taxon>
        <taxon>Pyronemataceae</taxon>
        <taxon>Pyronema</taxon>
    </lineage>
</organism>